<name>A0A5E4MZ12_9HEMI</name>
<dbReference type="Proteomes" id="UP000325440">
    <property type="component" value="Unassembled WGS sequence"/>
</dbReference>
<dbReference type="EMBL" id="CABPRJ010001450">
    <property type="protein sequence ID" value="VVC37599.1"/>
    <property type="molecule type" value="Genomic_DNA"/>
</dbReference>
<gene>
    <name evidence="1" type="ORF">CINCED_3A022206</name>
</gene>
<keyword evidence="2" id="KW-1185">Reference proteome</keyword>
<dbReference type="AlphaFoldDB" id="A0A5E4MZ12"/>
<evidence type="ECO:0000313" key="1">
    <source>
        <dbReference type="EMBL" id="VVC37599.1"/>
    </source>
</evidence>
<proteinExistence type="predicted"/>
<protein>
    <submittedName>
        <fullName evidence="1">Uncharacterized protein</fullName>
    </submittedName>
</protein>
<accession>A0A5E4MZ12</accession>
<sequence length="119" mass="13640">MCVCVCVCVCVYVCTYVCMCVCLREVFVRVSRLVPYNIRICRRSNDCGGVVDDGGGGFYTMRFFFCFQTILLAAGFRTEAAVLYAEFEWPSYDYYDNRTMKKILDGVHKARQLTTGNPR</sequence>
<organism evidence="1 2">
    <name type="scientific">Cinara cedri</name>
    <dbReference type="NCBI Taxonomy" id="506608"/>
    <lineage>
        <taxon>Eukaryota</taxon>
        <taxon>Metazoa</taxon>
        <taxon>Ecdysozoa</taxon>
        <taxon>Arthropoda</taxon>
        <taxon>Hexapoda</taxon>
        <taxon>Insecta</taxon>
        <taxon>Pterygota</taxon>
        <taxon>Neoptera</taxon>
        <taxon>Paraneoptera</taxon>
        <taxon>Hemiptera</taxon>
        <taxon>Sternorrhyncha</taxon>
        <taxon>Aphidomorpha</taxon>
        <taxon>Aphidoidea</taxon>
        <taxon>Aphididae</taxon>
        <taxon>Lachninae</taxon>
        <taxon>Cinara</taxon>
    </lineage>
</organism>
<evidence type="ECO:0000313" key="2">
    <source>
        <dbReference type="Proteomes" id="UP000325440"/>
    </source>
</evidence>
<reference evidence="1 2" key="1">
    <citation type="submission" date="2019-08" db="EMBL/GenBank/DDBJ databases">
        <authorList>
            <person name="Alioto T."/>
            <person name="Alioto T."/>
            <person name="Gomez Garrido J."/>
        </authorList>
    </citation>
    <scope>NUCLEOTIDE SEQUENCE [LARGE SCALE GENOMIC DNA]</scope>
</reference>